<keyword evidence="1" id="KW-0472">Membrane</keyword>
<feature type="transmembrane region" description="Helical" evidence="1">
    <location>
        <begin position="43"/>
        <end position="63"/>
    </location>
</feature>
<dbReference type="InterPro" id="IPR018677">
    <property type="entry name" value="DUF2157"/>
</dbReference>
<proteinExistence type="predicted"/>
<dbReference type="AlphaFoldDB" id="A0A2P8R0A1"/>
<feature type="transmembrane region" description="Helical" evidence="1">
    <location>
        <begin position="69"/>
        <end position="89"/>
    </location>
</feature>
<keyword evidence="1" id="KW-0812">Transmembrane</keyword>
<feature type="transmembrane region" description="Helical" evidence="1">
    <location>
        <begin position="317"/>
        <end position="333"/>
    </location>
</feature>
<feature type="transmembrane region" description="Helical" evidence="1">
    <location>
        <begin position="125"/>
        <end position="143"/>
    </location>
</feature>
<feature type="transmembrane region" description="Helical" evidence="1">
    <location>
        <begin position="393"/>
        <end position="414"/>
    </location>
</feature>
<sequence>MIGKMFLKKEIVKWVEDATITKEQALSILGRYDLKYDESEKNFSILSILGYLFLGVALIVLIANNWNEIPAFIKVFALIVITSVTHIIAYKNSINQQKSNFFFLANLFYGASIILIAQIYHLSTYMPNGVLLWAIGSFLVAIFVNNKWVNLQALIIAMIWAFMEIEGFYPYLFWVFLLVVIHILYKQEKNRALFVLFVLNLLWFIPYTLYYFTKEYYLVNAKMFYSYELELYVLFFILSAYLIYLFLNFTLSKFENKYLQTTNSMFITLAYMSSFLFLFEDVCLSLIKTFDLNSNVIFYPLIGCILLLAFLLNQKKFYISTAIFLFLIFVFMITSSEYYGYIFIAMNFLIFLFYSYVIYHSIIESNLGSYRLGVASVLIFICTHYYNLISQDYISTAIFFFVCAMFLLISVKFFKKIKRA</sequence>
<feature type="transmembrane region" description="Helical" evidence="1">
    <location>
        <begin position="339"/>
        <end position="358"/>
    </location>
</feature>
<organism evidence="3 4">
    <name type="scientific">Campylobacter blaseri</name>
    <dbReference type="NCBI Taxonomy" id="2042961"/>
    <lineage>
        <taxon>Bacteria</taxon>
        <taxon>Pseudomonadati</taxon>
        <taxon>Campylobacterota</taxon>
        <taxon>Epsilonproteobacteria</taxon>
        <taxon>Campylobacterales</taxon>
        <taxon>Campylobacteraceae</taxon>
        <taxon>Campylobacter</taxon>
    </lineage>
</organism>
<gene>
    <name evidence="3" type="ORF">CQ405_04970</name>
</gene>
<feature type="transmembrane region" description="Helical" evidence="1">
    <location>
        <begin position="263"/>
        <end position="287"/>
    </location>
</feature>
<feature type="transmembrane region" description="Helical" evidence="1">
    <location>
        <begin position="192"/>
        <end position="212"/>
    </location>
</feature>
<dbReference type="Proteomes" id="UP000240535">
    <property type="component" value="Unassembled WGS sequence"/>
</dbReference>
<accession>A0A2P8R0A1</accession>
<keyword evidence="1" id="KW-1133">Transmembrane helix</keyword>
<dbReference type="OrthoDB" id="5351773at2"/>
<feature type="transmembrane region" description="Helical" evidence="1">
    <location>
        <begin position="232"/>
        <end position="251"/>
    </location>
</feature>
<evidence type="ECO:0000313" key="4">
    <source>
        <dbReference type="Proteomes" id="UP000240535"/>
    </source>
</evidence>
<evidence type="ECO:0000256" key="1">
    <source>
        <dbReference type="SAM" id="Phobius"/>
    </source>
</evidence>
<feature type="transmembrane region" description="Helical" evidence="1">
    <location>
        <begin position="293"/>
        <end position="312"/>
    </location>
</feature>
<evidence type="ECO:0000259" key="2">
    <source>
        <dbReference type="Pfam" id="PF09925"/>
    </source>
</evidence>
<feature type="transmembrane region" description="Helical" evidence="1">
    <location>
        <begin position="370"/>
        <end position="387"/>
    </location>
</feature>
<protein>
    <recommendedName>
        <fullName evidence="2">DUF2157 domain-containing protein</fullName>
    </recommendedName>
</protein>
<feature type="domain" description="DUF2157" evidence="2">
    <location>
        <begin position="13"/>
        <end position="148"/>
    </location>
</feature>
<name>A0A2P8R0A1_9BACT</name>
<dbReference type="EMBL" id="PDHH01000004">
    <property type="protein sequence ID" value="PSM51920.1"/>
    <property type="molecule type" value="Genomic_DNA"/>
</dbReference>
<feature type="transmembrane region" description="Helical" evidence="1">
    <location>
        <begin position="101"/>
        <end position="119"/>
    </location>
</feature>
<dbReference type="RefSeq" id="WP_106871312.1">
    <property type="nucleotide sequence ID" value="NZ_CP053841.1"/>
</dbReference>
<comment type="caution">
    <text evidence="3">The sequence shown here is derived from an EMBL/GenBank/DDBJ whole genome shotgun (WGS) entry which is preliminary data.</text>
</comment>
<keyword evidence="4" id="KW-1185">Reference proteome</keyword>
<evidence type="ECO:0000313" key="3">
    <source>
        <dbReference type="EMBL" id="PSM51920.1"/>
    </source>
</evidence>
<feature type="transmembrane region" description="Helical" evidence="1">
    <location>
        <begin position="169"/>
        <end position="185"/>
    </location>
</feature>
<dbReference type="Pfam" id="PF09925">
    <property type="entry name" value="DUF2157"/>
    <property type="match status" value="1"/>
</dbReference>
<reference evidence="4" key="1">
    <citation type="submission" date="2017-10" db="EMBL/GenBank/DDBJ databases">
        <title>Campylobacter species from seals.</title>
        <authorList>
            <person name="Gilbert M.J."/>
            <person name="Zomer A.L."/>
            <person name="Timmerman A.J."/>
            <person name="Duim B."/>
            <person name="Wagenaar J.A."/>
        </authorList>
    </citation>
    <scope>NUCLEOTIDE SEQUENCE [LARGE SCALE GENOMIC DNA]</scope>
    <source>
        <strain evidence="4">17S00004-5</strain>
    </source>
</reference>